<dbReference type="Pfam" id="PF22493">
    <property type="entry name" value="PUF_NOP9"/>
    <property type="match status" value="1"/>
</dbReference>
<evidence type="ECO:0000256" key="1">
    <source>
        <dbReference type="ARBA" id="ARBA00022737"/>
    </source>
</evidence>
<dbReference type="CTD" id="161424"/>
<dbReference type="GO" id="GO:0003723">
    <property type="term" value="F:RNA binding"/>
    <property type="evidence" value="ECO:0007669"/>
    <property type="project" value="InterPro"/>
</dbReference>
<dbReference type="SMART" id="SM00025">
    <property type="entry name" value="Pumilio"/>
    <property type="match status" value="6"/>
</dbReference>
<keyword evidence="4" id="KW-1185">Reference proteome</keyword>
<evidence type="ECO:0000256" key="2">
    <source>
        <dbReference type="PROSITE-ProRule" id="PRU00317"/>
    </source>
</evidence>
<name>A0A8B7XNJ0_ACAPL</name>
<dbReference type="SUPFAM" id="SSF48371">
    <property type="entry name" value="ARM repeat"/>
    <property type="match status" value="2"/>
</dbReference>
<dbReference type="GO" id="GO:0000472">
    <property type="term" value="P:endonucleolytic cleavage to generate mature 5'-end of SSU-rRNA from (SSU-rRNA, 5.8S rRNA, LSU-rRNA)"/>
    <property type="evidence" value="ECO:0007669"/>
    <property type="project" value="TreeGrafter"/>
</dbReference>
<dbReference type="AlphaFoldDB" id="A0A8B7XNJ0"/>
<dbReference type="InterPro" id="IPR040000">
    <property type="entry name" value="NOP9"/>
</dbReference>
<dbReference type="GO" id="GO:0000447">
    <property type="term" value="P:endonucleolytic cleavage in ITS1 to separate SSU-rRNA from 5.8S rRNA and LSU-rRNA from tricistronic rRNA transcript (SSU-rRNA, 5.8S rRNA, LSU-rRNA)"/>
    <property type="evidence" value="ECO:0007669"/>
    <property type="project" value="TreeGrafter"/>
</dbReference>
<feature type="region of interest" description="Disordered" evidence="3">
    <location>
        <begin position="656"/>
        <end position="744"/>
    </location>
</feature>
<feature type="compositionally biased region" description="Basic residues" evidence="3">
    <location>
        <begin position="728"/>
        <end position="744"/>
    </location>
</feature>
<dbReference type="RefSeq" id="XP_022082388.1">
    <property type="nucleotide sequence ID" value="XM_022226696.1"/>
</dbReference>
<accession>A0A8B7XNJ0</accession>
<dbReference type="InterPro" id="IPR011989">
    <property type="entry name" value="ARM-like"/>
</dbReference>
<keyword evidence="1" id="KW-0677">Repeat</keyword>
<dbReference type="GO" id="GO:0030688">
    <property type="term" value="C:preribosome, small subunit precursor"/>
    <property type="evidence" value="ECO:0007669"/>
    <property type="project" value="TreeGrafter"/>
</dbReference>
<dbReference type="GO" id="GO:0005730">
    <property type="term" value="C:nucleolus"/>
    <property type="evidence" value="ECO:0007669"/>
    <property type="project" value="TreeGrafter"/>
</dbReference>
<dbReference type="OrthoDB" id="9987665at2759"/>
<dbReference type="GO" id="GO:0030686">
    <property type="term" value="C:90S preribosome"/>
    <property type="evidence" value="ECO:0007669"/>
    <property type="project" value="TreeGrafter"/>
</dbReference>
<evidence type="ECO:0000313" key="4">
    <source>
        <dbReference type="Proteomes" id="UP000694845"/>
    </source>
</evidence>
<evidence type="ECO:0000256" key="3">
    <source>
        <dbReference type="SAM" id="MobiDB-lite"/>
    </source>
</evidence>
<dbReference type="GO" id="GO:0000056">
    <property type="term" value="P:ribosomal small subunit export from nucleus"/>
    <property type="evidence" value="ECO:0007669"/>
    <property type="project" value="TreeGrafter"/>
</dbReference>
<feature type="repeat" description="Pumilio" evidence="2">
    <location>
        <begin position="339"/>
        <end position="380"/>
    </location>
</feature>
<gene>
    <name evidence="5" type="primary">LOC110974815</name>
</gene>
<dbReference type="PANTHER" id="PTHR13102:SF0">
    <property type="entry name" value="NUCLEOLAR PROTEIN 9"/>
    <property type="match status" value="1"/>
</dbReference>
<dbReference type="PROSITE" id="PS50302">
    <property type="entry name" value="PUM"/>
    <property type="match status" value="1"/>
</dbReference>
<dbReference type="GeneID" id="110974815"/>
<evidence type="ECO:0000313" key="5">
    <source>
        <dbReference type="RefSeq" id="XP_022082388.1"/>
    </source>
</evidence>
<dbReference type="Gene3D" id="1.25.10.10">
    <property type="entry name" value="Leucine-rich Repeat Variant"/>
    <property type="match status" value="2"/>
</dbReference>
<proteinExistence type="predicted"/>
<feature type="compositionally biased region" description="Basic and acidic residues" evidence="3">
    <location>
        <begin position="696"/>
        <end position="717"/>
    </location>
</feature>
<sequence length="744" mass="84404">MAAPRHISRLPTATRKNKFKFEKGKHHVEGTWRKDGKHDGRVGRLDEHTMGYYRRVADTIKDGFPDEIEQGLFLDNVFNQMETEEVKLCQNQTVSRILEDILLLAQPTHLRRFLTGVLEEFEVVVKDRFAGHVIQRALLQTTKFLDDEDEGAVLQEKVHPRHQIELFNILLPVLSMADLLITNLTTVLMDTYGNHILRTMVQVLGGFKVPDLVARSRLSREQQDKETNREIEKLLTKVPERMQQRLKKITNTILSAENFNEYVLHRTSSPVLEVLLLILQQSYPGLCHRLCQAILKKSKVMSKNPSQSDQRVPVVLTDNVGSHLFEIVIEVISDESFSEVYSQCFSHHLLGMALHPVANFVLQKLIKRAAKEEEFSEIFDKLLANIEAILGVNHMGVVLRLAEACIHHPAKQSDFLKGLLSAFNCWEPRKRQATCVLLIAGMVTHEVFFSESKEDQEQDKATKPGLSEVNLHGSLLLQQLLKFSHCGPIIAGFMALQDADLIAMACSPSGSYLLEAFMTSSMVSEKKKDRLGAQLKTNCFKIACHKTGSRCVEAIFKAASLRTKSTLVQALAEKDKQLQSDHFGKFVHRNCAVGLFKLRQRDWEELQGRESRKRKLFADIIGDDQSSKTKKKISVDDIMKPVSKYPDELMALEIAEESKESSEDDDIDDIFRKISKPASMLSESPHKDAKRKRSSKAKESRQYVDTEHGEPTAKVDETDSQSSMTPAKKSKKAPKKRKRKDVSS</sequence>
<dbReference type="KEGG" id="aplc:110974815"/>
<reference evidence="5" key="1">
    <citation type="submission" date="2025-08" db="UniProtKB">
        <authorList>
            <consortium name="RefSeq"/>
        </authorList>
    </citation>
    <scope>IDENTIFICATION</scope>
</reference>
<organism evidence="4 5">
    <name type="scientific">Acanthaster planci</name>
    <name type="common">Crown-of-thorns starfish</name>
    <dbReference type="NCBI Taxonomy" id="133434"/>
    <lineage>
        <taxon>Eukaryota</taxon>
        <taxon>Metazoa</taxon>
        <taxon>Echinodermata</taxon>
        <taxon>Eleutherozoa</taxon>
        <taxon>Asterozoa</taxon>
        <taxon>Asteroidea</taxon>
        <taxon>Valvatacea</taxon>
        <taxon>Valvatida</taxon>
        <taxon>Acanthasteridae</taxon>
        <taxon>Acanthaster</taxon>
    </lineage>
</organism>
<dbReference type="InterPro" id="IPR001313">
    <property type="entry name" value="Pumilio_RNA-bd_rpt"/>
</dbReference>
<protein>
    <submittedName>
        <fullName evidence="5">Nucleolar protein 9-like isoform X1</fullName>
    </submittedName>
</protein>
<dbReference type="Proteomes" id="UP000694845">
    <property type="component" value="Unplaced"/>
</dbReference>
<dbReference type="InterPro" id="IPR016024">
    <property type="entry name" value="ARM-type_fold"/>
</dbReference>
<dbReference type="GO" id="GO:0000480">
    <property type="term" value="P:endonucleolytic cleavage in 5'-ETS of tricistronic rRNA transcript (SSU-rRNA, 5.8S rRNA, LSU-rRNA)"/>
    <property type="evidence" value="ECO:0007669"/>
    <property type="project" value="TreeGrafter"/>
</dbReference>
<dbReference type="PANTHER" id="PTHR13102">
    <property type="entry name" value="NUCLEOLAR PROTEIN 9"/>
    <property type="match status" value="1"/>
</dbReference>